<name>A0A0A8ZYH5_ARUDO</name>
<dbReference type="EMBL" id="GBRH01256090">
    <property type="protein sequence ID" value="JAD41805.1"/>
    <property type="molecule type" value="Transcribed_RNA"/>
</dbReference>
<organism evidence="1">
    <name type="scientific">Arundo donax</name>
    <name type="common">Giant reed</name>
    <name type="synonym">Donax arundinaceus</name>
    <dbReference type="NCBI Taxonomy" id="35708"/>
    <lineage>
        <taxon>Eukaryota</taxon>
        <taxon>Viridiplantae</taxon>
        <taxon>Streptophyta</taxon>
        <taxon>Embryophyta</taxon>
        <taxon>Tracheophyta</taxon>
        <taxon>Spermatophyta</taxon>
        <taxon>Magnoliopsida</taxon>
        <taxon>Liliopsida</taxon>
        <taxon>Poales</taxon>
        <taxon>Poaceae</taxon>
        <taxon>PACMAD clade</taxon>
        <taxon>Arundinoideae</taxon>
        <taxon>Arundineae</taxon>
        <taxon>Arundo</taxon>
    </lineage>
</organism>
<evidence type="ECO:0000313" key="1">
    <source>
        <dbReference type="EMBL" id="JAD41805.1"/>
    </source>
</evidence>
<accession>A0A0A8ZYH5</accession>
<reference evidence="1" key="2">
    <citation type="journal article" date="2015" name="Data Brief">
        <title>Shoot transcriptome of the giant reed, Arundo donax.</title>
        <authorList>
            <person name="Barrero R.A."/>
            <person name="Guerrero F.D."/>
            <person name="Moolhuijzen P."/>
            <person name="Goolsby J.A."/>
            <person name="Tidwell J."/>
            <person name="Bellgard S.E."/>
            <person name="Bellgard M.I."/>
        </authorList>
    </citation>
    <scope>NUCLEOTIDE SEQUENCE</scope>
    <source>
        <tissue evidence="1">Shoot tissue taken approximately 20 cm above the soil surface</tissue>
    </source>
</reference>
<reference evidence="1" key="1">
    <citation type="submission" date="2014-09" db="EMBL/GenBank/DDBJ databases">
        <authorList>
            <person name="Magalhaes I.L.F."/>
            <person name="Oliveira U."/>
            <person name="Santos F.R."/>
            <person name="Vidigal T.H.D.A."/>
            <person name="Brescovit A.D."/>
            <person name="Santos A.J."/>
        </authorList>
    </citation>
    <scope>NUCLEOTIDE SEQUENCE</scope>
    <source>
        <tissue evidence="1">Shoot tissue taken approximately 20 cm above the soil surface</tissue>
    </source>
</reference>
<dbReference type="AlphaFoldDB" id="A0A0A8ZYH5"/>
<proteinExistence type="predicted"/>
<protein>
    <submittedName>
        <fullName evidence="1">Uncharacterized protein</fullName>
    </submittedName>
</protein>
<sequence length="23" mass="2732">MHRLLLIFNIAFLNSLRSLANQF</sequence>